<feature type="domain" description="RING-type" evidence="4">
    <location>
        <begin position="370"/>
        <end position="412"/>
    </location>
</feature>
<evidence type="ECO:0000256" key="2">
    <source>
        <dbReference type="SAM" id="Coils"/>
    </source>
</evidence>
<dbReference type="PANTHER" id="PTHR22696">
    <property type="entry name" value="E3 UBIQUITIN-PROTEIN LIGASE RNF26"/>
    <property type="match status" value="1"/>
</dbReference>
<protein>
    <recommendedName>
        <fullName evidence="4">RING-type domain-containing protein</fullName>
    </recommendedName>
</protein>
<dbReference type="Pfam" id="PF13920">
    <property type="entry name" value="zf-C3HC4_3"/>
    <property type="match status" value="1"/>
</dbReference>
<dbReference type="GO" id="GO:0061630">
    <property type="term" value="F:ubiquitin protein ligase activity"/>
    <property type="evidence" value="ECO:0007669"/>
    <property type="project" value="TreeGrafter"/>
</dbReference>
<evidence type="ECO:0000313" key="5">
    <source>
        <dbReference type="EMBL" id="CEM32642.1"/>
    </source>
</evidence>
<proteinExistence type="predicted"/>
<dbReference type="SUPFAM" id="SSF57850">
    <property type="entry name" value="RING/U-box"/>
    <property type="match status" value="1"/>
</dbReference>
<keyword evidence="1" id="KW-0862">Zinc</keyword>
<evidence type="ECO:0000259" key="4">
    <source>
        <dbReference type="PROSITE" id="PS50089"/>
    </source>
</evidence>
<evidence type="ECO:0000313" key="6">
    <source>
        <dbReference type="Proteomes" id="UP000041254"/>
    </source>
</evidence>
<sequence length="423" mass="46911">MPIQQPTRHKAPKRRGGKRVFALPLLISLPRDKLARDVVGQLAGQADAVEWDISSAPGPLQTRRLATPEWGEVAVISALTFSYARSVYIYTSGTATCHYEQPALLRHLSHGAFPEARDLYVGDRMLEAGGWLANAMPKLQKLHVKGSADEVLGLLLAMGPRKTITYMHVQMREVEKLTPFTWGERRDEIPEIQQLEVEVKLNERDRWGAQHVEIFLRSSLSSLSRVRGLWQIRVPVRKFVKGSFELGPSQEFDITYHKKALSAIRKQCPPPPLPHAIPFAPLPPLLPPPTCPVRPPARGLNPDAPAFFPSAASTQPPSPASAPLPPPDRGCLSGVEEAVQSALDEADERLRTVTKENDELKERLEEATKCAVCLDADKSVAVFPCRHLYMCAACAQQVIALPAAERQCAKCRGPIQRIEYMYV</sequence>
<feature type="compositionally biased region" description="Low complexity" evidence="3">
    <location>
        <begin position="302"/>
        <end position="315"/>
    </location>
</feature>
<dbReference type="PROSITE" id="PS50089">
    <property type="entry name" value="ZF_RING_2"/>
    <property type="match status" value="1"/>
</dbReference>
<keyword evidence="6" id="KW-1185">Reference proteome</keyword>
<dbReference type="GO" id="GO:0016567">
    <property type="term" value="P:protein ubiquitination"/>
    <property type="evidence" value="ECO:0007669"/>
    <property type="project" value="TreeGrafter"/>
</dbReference>
<dbReference type="GO" id="GO:0006511">
    <property type="term" value="P:ubiquitin-dependent protein catabolic process"/>
    <property type="evidence" value="ECO:0007669"/>
    <property type="project" value="TreeGrafter"/>
</dbReference>
<keyword evidence="1" id="KW-0479">Metal-binding</keyword>
<dbReference type="Proteomes" id="UP000041254">
    <property type="component" value="Unassembled WGS sequence"/>
</dbReference>
<dbReference type="InParanoid" id="A0A0G4GQA8"/>
<dbReference type="Gene3D" id="3.30.40.10">
    <property type="entry name" value="Zinc/RING finger domain, C3HC4 (zinc finger)"/>
    <property type="match status" value="1"/>
</dbReference>
<dbReference type="InterPro" id="IPR013083">
    <property type="entry name" value="Znf_RING/FYVE/PHD"/>
</dbReference>
<keyword evidence="1" id="KW-0863">Zinc-finger</keyword>
<dbReference type="InterPro" id="IPR001841">
    <property type="entry name" value="Znf_RING"/>
</dbReference>
<dbReference type="GO" id="GO:0008270">
    <property type="term" value="F:zinc ion binding"/>
    <property type="evidence" value="ECO:0007669"/>
    <property type="project" value="UniProtKB-KW"/>
</dbReference>
<feature type="coiled-coil region" evidence="2">
    <location>
        <begin position="336"/>
        <end position="370"/>
    </location>
</feature>
<gene>
    <name evidence="5" type="ORF">Vbra_18324</name>
</gene>
<dbReference type="PANTHER" id="PTHR22696:SF1">
    <property type="entry name" value="E3 UBIQUITIN-PROTEIN LIGASE RNF26"/>
    <property type="match status" value="1"/>
</dbReference>
<dbReference type="AlphaFoldDB" id="A0A0G4GQA8"/>
<feature type="region of interest" description="Disordered" evidence="3">
    <location>
        <begin position="294"/>
        <end position="330"/>
    </location>
</feature>
<dbReference type="EMBL" id="CDMY01000759">
    <property type="protein sequence ID" value="CEM32642.1"/>
    <property type="molecule type" value="Genomic_DNA"/>
</dbReference>
<dbReference type="OrthoDB" id="20534at2759"/>
<dbReference type="VEuPathDB" id="CryptoDB:Vbra_18324"/>
<feature type="compositionally biased region" description="Pro residues" evidence="3">
    <location>
        <begin position="316"/>
        <end position="328"/>
    </location>
</feature>
<organism evidence="5 6">
    <name type="scientific">Vitrella brassicaformis (strain CCMP3155)</name>
    <dbReference type="NCBI Taxonomy" id="1169540"/>
    <lineage>
        <taxon>Eukaryota</taxon>
        <taxon>Sar</taxon>
        <taxon>Alveolata</taxon>
        <taxon>Colpodellida</taxon>
        <taxon>Vitrellaceae</taxon>
        <taxon>Vitrella</taxon>
    </lineage>
</organism>
<accession>A0A0G4GQA8</accession>
<name>A0A0G4GQA8_VITBC</name>
<dbReference type="SMART" id="SM00184">
    <property type="entry name" value="RING"/>
    <property type="match status" value="1"/>
</dbReference>
<keyword evidence="2" id="KW-0175">Coiled coil</keyword>
<evidence type="ECO:0000256" key="1">
    <source>
        <dbReference type="PROSITE-ProRule" id="PRU00175"/>
    </source>
</evidence>
<evidence type="ECO:0000256" key="3">
    <source>
        <dbReference type="SAM" id="MobiDB-lite"/>
    </source>
</evidence>
<reference evidence="5 6" key="1">
    <citation type="submission" date="2014-11" db="EMBL/GenBank/DDBJ databases">
        <authorList>
            <person name="Zhu J."/>
            <person name="Qi W."/>
            <person name="Song R."/>
        </authorList>
    </citation>
    <scope>NUCLEOTIDE SEQUENCE [LARGE SCALE GENOMIC DNA]</scope>
</reference>